<evidence type="ECO:0000256" key="7">
    <source>
        <dbReference type="SAM" id="MobiDB-lite"/>
    </source>
</evidence>
<dbReference type="Pfam" id="PF00023">
    <property type="entry name" value="Ank"/>
    <property type="match status" value="1"/>
</dbReference>
<protein>
    <submittedName>
        <fullName evidence="9">Ankyrin repeat and SOCS box containing 9</fullName>
    </submittedName>
</protein>
<feature type="repeat" description="ANK" evidence="6">
    <location>
        <begin position="154"/>
        <end position="186"/>
    </location>
</feature>
<feature type="region of interest" description="Disordered" evidence="7">
    <location>
        <begin position="1"/>
        <end position="26"/>
    </location>
</feature>
<dbReference type="SMART" id="SM00969">
    <property type="entry name" value="SOCS_box"/>
    <property type="match status" value="1"/>
</dbReference>
<reference evidence="9" key="2">
    <citation type="submission" date="2025-09" db="UniProtKB">
        <authorList>
            <consortium name="Ensembl"/>
        </authorList>
    </citation>
    <scope>IDENTIFICATION</scope>
</reference>
<proteinExistence type="inferred from homology"/>
<evidence type="ECO:0000313" key="9">
    <source>
        <dbReference type="Ensembl" id="ENSFTIP00000003723.1"/>
    </source>
</evidence>
<dbReference type="PROSITE" id="PS50225">
    <property type="entry name" value="SOCS"/>
    <property type="match status" value="1"/>
</dbReference>
<dbReference type="SMART" id="SM00248">
    <property type="entry name" value="ANK"/>
    <property type="match status" value="6"/>
</dbReference>
<keyword evidence="3" id="KW-0677">Repeat</keyword>
<evidence type="ECO:0000256" key="6">
    <source>
        <dbReference type="PROSITE-ProRule" id="PRU00023"/>
    </source>
</evidence>
<dbReference type="FunFam" id="1.25.40.20:FF:000016">
    <property type="entry name" value="Ankyrin repeat and SOCS box containing 5"/>
    <property type="match status" value="1"/>
</dbReference>
<evidence type="ECO:0000259" key="8">
    <source>
        <dbReference type="PROSITE" id="PS50225"/>
    </source>
</evidence>
<evidence type="ECO:0000256" key="4">
    <source>
        <dbReference type="ARBA" id="ARBA00022786"/>
    </source>
</evidence>
<dbReference type="Ensembl" id="ENSFTIT00000003884.1">
    <property type="protein sequence ID" value="ENSFTIP00000003723.1"/>
    <property type="gene ID" value="ENSFTIG00000002552.1"/>
</dbReference>
<evidence type="ECO:0000313" key="10">
    <source>
        <dbReference type="Proteomes" id="UP000694562"/>
    </source>
</evidence>
<keyword evidence="10" id="KW-1185">Reference proteome</keyword>
<dbReference type="Proteomes" id="UP000694562">
    <property type="component" value="Unplaced"/>
</dbReference>
<dbReference type="Pfam" id="PF07525">
    <property type="entry name" value="SOCS_box"/>
    <property type="match status" value="1"/>
</dbReference>
<dbReference type="PROSITE" id="PS50088">
    <property type="entry name" value="ANK_REPEAT"/>
    <property type="match status" value="5"/>
</dbReference>
<feature type="repeat" description="ANK" evidence="6">
    <location>
        <begin position="89"/>
        <end position="121"/>
    </location>
</feature>
<sequence>MDDEGTNQNASELQGTGGQTSATSLSNPLMRGETWAIDVDQTLGFEVMKAEGDFVSDWSPLHDASVHGRLLTLKKLIKQGSDVNLVTADQVSPLHEACLGGHAACASVLLKHGARVNGVTVDWHTPLFSACVSGSVACLNLLLQHGASLHPPCDLASPIHEAAKRGHVQCVEFLASHGVNIDDNIKHLGTPLYVACENQQVNCAKKLLESGANVNSGKGLDSPLHVAARNCSAELVTLLIDFGADIWVKNAENKRPMELVPAGSPVGRLLLQKEGPLSLMQLCRLCIRRCFGHKQHQKITGLLLPDELKHFLLHV</sequence>
<keyword evidence="5 6" id="KW-0040">ANK repeat</keyword>
<dbReference type="InterPro" id="IPR036770">
    <property type="entry name" value="Ankyrin_rpt-contain_sf"/>
</dbReference>
<dbReference type="SUPFAM" id="SSF48403">
    <property type="entry name" value="Ankyrin repeat"/>
    <property type="match status" value="1"/>
</dbReference>
<dbReference type="PANTHER" id="PTHR24136:SF17">
    <property type="entry name" value="ANKYRIN REPEAT AND SOCS BOX PROTEIN 9"/>
    <property type="match status" value="1"/>
</dbReference>
<dbReference type="GO" id="GO:0016567">
    <property type="term" value="P:protein ubiquitination"/>
    <property type="evidence" value="ECO:0007669"/>
    <property type="project" value="UniProtKB-UniPathway"/>
</dbReference>
<feature type="domain" description="SOCS box" evidence="8">
    <location>
        <begin position="271"/>
        <end position="315"/>
    </location>
</feature>
<reference evidence="9" key="1">
    <citation type="submission" date="2025-08" db="UniProtKB">
        <authorList>
            <consortium name="Ensembl"/>
        </authorList>
    </citation>
    <scope>IDENTIFICATION</scope>
</reference>
<name>A0A8C4U2Y1_FALTI</name>
<dbReference type="SUPFAM" id="SSF158235">
    <property type="entry name" value="SOCS box-like"/>
    <property type="match status" value="1"/>
</dbReference>
<dbReference type="Gene3D" id="1.25.40.20">
    <property type="entry name" value="Ankyrin repeat-containing domain"/>
    <property type="match status" value="1"/>
</dbReference>
<evidence type="ECO:0000256" key="3">
    <source>
        <dbReference type="ARBA" id="ARBA00022737"/>
    </source>
</evidence>
<dbReference type="PROSITE" id="PS50297">
    <property type="entry name" value="ANK_REP_REGION"/>
    <property type="match status" value="5"/>
</dbReference>
<dbReference type="UniPathway" id="UPA00143"/>
<dbReference type="Pfam" id="PF12796">
    <property type="entry name" value="Ank_2"/>
    <property type="match status" value="2"/>
</dbReference>
<dbReference type="Gene3D" id="1.10.750.20">
    <property type="entry name" value="SOCS box"/>
    <property type="match status" value="1"/>
</dbReference>
<feature type="repeat" description="ANK" evidence="6">
    <location>
        <begin position="187"/>
        <end position="219"/>
    </location>
</feature>
<evidence type="ECO:0000256" key="2">
    <source>
        <dbReference type="ARBA" id="ARBA00005949"/>
    </source>
</evidence>
<dbReference type="OrthoDB" id="3246549at2759"/>
<dbReference type="GO" id="GO:0045732">
    <property type="term" value="P:positive regulation of protein catabolic process"/>
    <property type="evidence" value="ECO:0007669"/>
    <property type="project" value="TreeGrafter"/>
</dbReference>
<dbReference type="InterPro" id="IPR036036">
    <property type="entry name" value="SOCS_box-like_dom_sf"/>
</dbReference>
<dbReference type="InterPro" id="IPR051573">
    <property type="entry name" value="Ankyrin-SOCS_box_domain"/>
</dbReference>
<dbReference type="OMA" id="QHHKITG"/>
<dbReference type="GO" id="GO:0035556">
    <property type="term" value="P:intracellular signal transduction"/>
    <property type="evidence" value="ECO:0007669"/>
    <property type="project" value="InterPro"/>
</dbReference>
<dbReference type="InterPro" id="IPR001496">
    <property type="entry name" value="SOCS_box"/>
</dbReference>
<feature type="repeat" description="ANK" evidence="6">
    <location>
        <begin position="56"/>
        <end position="88"/>
    </location>
</feature>
<evidence type="ECO:0000256" key="1">
    <source>
        <dbReference type="ARBA" id="ARBA00004906"/>
    </source>
</evidence>
<evidence type="ECO:0000256" key="5">
    <source>
        <dbReference type="ARBA" id="ARBA00023043"/>
    </source>
</evidence>
<accession>A0A8C4U2Y1</accession>
<comment type="similarity">
    <text evidence="2">Belongs to the ankyrin SOCS box (ASB) family.</text>
</comment>
<dbReference type="InterPro" id="IPR002110">
    <property type="entry name" value="Ankyrin_rpt"/>
</dbReference>
<keyword evidence="4" id="KW-0833">Ubl conjugation pathway</keyword>
<comment type="pathway">
    <text evidence="1">Protein modification; protein ubiquitination.</text>
</comment>
<organism evidence="9 10">
    <name type="scientific">Falco tinnunculus</name>
    <name type="common">Common kestrel</name>
    <dbReference type="NCBI Taxonomy" id="100819"/>
    <lineage>
        <taxon>Eukaryota</taxon>
        <taxon>Metazoa</taxon>
        <taxon>Chordata</taxon>
        <taxon>Craniata</taxon>
        <taxon>Vertebrata</taxon>
        <taxon>Euteleostomi</taxon>
        <taxon>Archelosauria</taxon>
        <taxon>Archosauria</taxon>
        <taxon>Dinosauria</taxon>
        <taxon>Saurischia</taxon>
        <taxon>Theropoda</taxon>
        <taxon>Coelurosauria</taxon>
        <taxon>Aves</taxon>
        <taxon>Neognathae</taxon>
        <taxon>Neoaves</taxon>
        <taxon>Telluraves</taxon>
        <taxon>Australaves</taxon>
        <taxon>Falconiformes</taxon>
        <taxon>Falconidae</taxon>
        <taxon>Falco</taxon>
    </lineage>
</organism>
<dbReference type="PANTHER" id="PTHR24136">
    <property type="entry name" value="SOWAH (DROSOPHILA) HOMOLOG"/>
    <property type="match status" value="1"/>
</dbReference>
<dbReference type="FunFam" id="1.10.750.20:FF:000001">
    <property type="entry name" value="Ankyrin repeat and SOCS box containing 1"/>
    <property type="match status" value="1"/>
</dbReference>
<dbReference type="AlphaFoldDB" id="A0A8C4U2Y1"/>
<feature type="repeat" description="ANK" evidence="6">
    <location>
        <begin position="219"/>
        <end position="251"/>
    </location>
</feature>